<proteinExistence type="predicted"/>
<name>A0A1W1W4W6_9BACT</name>
<dbReference type="InterPro" id="IPR044925">
    <property type="entry name" value="His-Me_finger_sf"/>
</dbReference>
<dbReference type="Proteomes" id="UP000192266">
    <property type="component" value="Unassembled WGS sequence"/>
</dbReference>
<dbReference type="AlphaFoldDB" id="A0A1W1W4W6"/>
<dbReference type="STRING" id="645990.SAMN00120144_4087"/>
<dbReference type="SUPFAM" id="SSF54060">
    <property type="entry name" value="His-Me finger endonucleases"/>
    <property type="match status" value="1"/>
</dbReference>
<dbReference type="InterPro" id="IPR044929">
    <property type="entry name" value="DNA/RNA_non-sp_Endonuclease_sf"/>
</dbReference>
<reference evidence="2 3" key="1">
    <citation type="submission" date="2017-04" db="EMBL/GenBank/DDBJ databases">
        <authorList>
            <person name="Afonso C.L."/>
            <person name="Miller P.J."/>
            <person name="Scott M.A."/>
            <person name="Spackman E."/>
            <person name="Goraichik I."/>
            <person name="Dimitrov K.M."/>
            <person name="Suarez D.L."/>
            <person name="Swayne D.E."/>
        </authorList>
    </citation>
    <scope>NUCLEOTIDE SEQUENCE [LARGE SCALE GENOMIC DNA]</scope>
    <source>
        <strain evidence="2 3">DSM 11622</strain>
    </source>
</reference>
<keyword evidence="3" id="KW-1185">Reference proteome</keyword>
<evidence type="ECO:0000313" key="3">
    <source>
        <dbReference type="Proteomes" id="UP000192266"/>
    </source>
</evidence>
<dbReference type="InterPro" id="IPR001604">
    <property type="entry name" value="Endo_G_ENPP1-like_dom"/>
</dbReference>
<protein>
    <submittedName>
        <fullName evidence="2">Endoribonuclease active with either ribo-or deoxyribonucleic acids</fullName>
    </submittedName>
</protein>
<dbReference type="Gene3D" id="3.40.570.10">
    <property type="entry name" value="Extracellular Endonuclease, subunit A"/>
    <property type="match status" value="1"/>
</dbReference>
<evidence type="ECO:0000259" key="1">
    <source>
        <dbReference type="Pfam" id="PF01223"/>
    </source>
</evidence>
<dbReference type="GO" id="GO:0003676">
    <property type="term" value="F:nucleic acid binding"/>
    <property type="evidence" value="ECO:0007669"/>
    <property type="project" value="InterPro"/>
</dbReference>
<accession>A0A1W1W4W6</accession>
<dbReference type="GO" id="GO:0016787">
    <property type="term" value="F:hydrolase activity"/>
    <property type="evidence" value="ECO:0007669"/>
    <property type="project" value="InterPro"/>
</dbReference>
<feature type="domain" description="DNA/RNA non-specific endonuclease/pyrophosphatase/phosphodiesterase" evidence="1">
    <location>
        <begin position="1"/>
        <end position="112"/>
    </location>
</feature>
<dbReference type="EMBL" id="FWWW01000112">
    <property type="protein sequence ID" value="SMC00645.1"/>
    <property type="molecule type" value="Genomic_DNA"/>
</dbReference>
<dbReference type="GO" id="GO:0046872">
    <property type="term" value="F:metal ion binding"/>
    <property type="evidence" value="ECO:0007669"/>
    <property type="project" value="InterPro"/>
</dbReference>
<sequence length="128" mass="13660">MASLEDYCRTLVGQGNELYIMMGQYGTGGVGSSGARTTLDNGRVTVPQRIWKVIVVLPEGTNDASRVSATTRLIAVDTPNDNSLNTAWGSYRTTVDAIESATGYDLLSAIPASIQTVMEARMDKGPTQ</sequence>
<evidence type="ECO:0000313" key="2">
    <source>
        <dbReference type="EMBL" id="SMC00645.1"/>
    </source>
</evidence>
<organism evidence="2 3">
    <name type="scientific">Hymenobacter roseosalivarius DSM 11622</name>
    <dbReference type="NCBI Taxonomy" id="645990"/>
    <lineage>
        <taxon>Bacteria</taxon>
        <taxon>Pseudomonadati</taxon>
        <taxon>Bacteroidota</taxon>
        <taxon>Cytophagia</taxon>
        <taxon>Cytophagales</taxon>
        <taxon>Hymenobacteraceae</taxon>
        <taxon>Hymenobacter</taxon>
    </lineage>
</organism>
<dbReference type="Pfam" id="PF01223">
    <property type="entry name" value="Endonuclease_NS"/>
    <property type="match status" value="1"/>
</dbReference>
<gene>
    <name evidence="2" type="ORF">SAMN00120144_4087</name>
</gene>